<proteinExistence type="predicted"/>
<name>A0A0A7KVV8_AERSS</name>
<protein>
    <submittedName>
        <fullName evidence="1">Uncharacterized protein</fullName>
    </submittedName>
</protein>
<reference evidence="1" key="1">
    <citation type="submission" date="2014-03" db="EMBL/GenBank/DDBJ databases">
        <authorList>
            <person name="Emond-Rheault J.-G."/>
            <person name="Trudel M.V."/>
            <person name="Vincent A.T."/>
            <person name="Brochu F."/>
            <person name="Boyle B."/>
            <person name="Tanaka K.H."/>
            <person name="Attere S.A."/>
            <person name="Jubinville E."/>
            <person name="Frenette M."/>
            <person name="Derome N."/>
            <person name="Charette S.J."/>
        </authorList>
    </citation>
    <scope>NUCLEOTIDE SEQUENCE</scope>
    <source>
        <strain evidence="1">01-B526</strain>
    </source>
</reference>
<dbReference type="AlphaFoldDB" id="A0A0A7KVV8"/>
<accession>A0A0A7KVV8</accession>
<dbReference type="EMBL" id="KJ626178">
    <property type="protein sequence ID" value="AIZ49551.1"/>
    <property type="molecule type" value="Genomic_DNA"/>
</dbReference>
<evidence type="ECO:0000313" key="1">
    <source>
        <dbReference type="EMBL" id="AIZ49551.1"/>
    </source>
</evidence>
<organism evidence="1">
    <name type="scientific">Aeromonas salmonicida subsp. salmonicida</name>
    <dbReference type="NCBI Taxonomy" id="29491"/>
    <lineage>
        <taxon>Bacteria</taxon>
        <taxon>Pseudomonadati</taxon>
        <taxon>Pseudomonadota</taxon>
        <taxon>Gammaproteobacteria</taxon>
        <taxon>Aeromonadales</taxon>
        <taxon>Aeromonadaceae</taxon>
        <taxon>Aeromonas</taxon>
    </lineage>
</organism>
<dbReference type="RefSeq" id="WP_005310165.1">
    <property type="nucleotide sequence ID" value="NZ_CP038102.1"/>
</dbReference>
<sequence length="199" mass="22763">MKPRIEKKLSKKIHAILGNLLGEVWIDNELELHPPHYRWHRCKDCPRLTGKQERENRQMRVSVNHMPSIGGGLDYWGERQDGNSVLCVAKEDLPWFFAKKTDHAGPHGGYPQLKARVTGDWVIKHAKLYAMQEQAKAAKKALDKAFVEQLKADGAIRWKAGDGWVAKCVMCKELTPLYCDPVDFDRHYHYCGGSPRCCP</sequence>
<reference evidence="1" key="2">
    <citation type="journal article" date="2015" name="Vet. Microbiol.">
        <title>Variants of a genomic island in Aeromonas salmonicida subsp. salmonicida link isolates with their geographical origins.</title>
        <authorList>
            <person name="Emond-Rheault J.G."/>
            <person name="Vincent A.T."/>
            <person name="Trudel M.V."/>
            <person name="Brochu F."/>
            <person name="Boyle B."/>
            <person name="Tanaka K.H."/>
            <person name="Attere S.A."/>
            <person name="Jubinville E."/>
            <person name="Loch T.P."/>
            <person name="Winters A.D."/>
            <person name="Faisal M."/>
            <person name="Frenette M."/>
            <person name="Derome N."/>
            <person name="Charette S.J."/>
        </authorList>
    </citation>
    <scope>NUCLEOTIDE SEQUENCE</scope>
    <source>
        <strain evidence="1">01-B526</strain>
    </source>
</reference>